<proteinExistence type="predicted"/>
<protein>
    <submittedName>
        <fullName evidence="3">Uncharacterized protein</fullName>
    </submittedName>
</protein>
<dbReference type="EMBL" id="CAJNJA010086942">
    <property type="protein sequence ID" value="CAE7938722.1"/>
    <property type="molecule type" value="Genomic_DNA"/>
</dbReference>
<evidence type="ECO:0000256" key="2">
    <source>
        <dbReference type="SAM" id="SignalP"/>
    </source>
</evidence>
<evidence type="ECO:0000313" key="3">
    <source>
        <dbReference type="EMBL" id="CAE7938722.1"/>
    </source>
</evidence>
<keyword evidence="2" id="KW-0732">Signal</keyword>
<reference evidence="3" key="1">
    <citation type="submission" date="2021-02" db="EMBL/GenBank/DDBJ databases">
        <authorList>
            <person name="Dougan E. K."/>
            <person name="Rhodes N."/>
            <person name="Thang M."/>
            <person name="Chan C."/>
        </authorList>
    </citation>
    <scope>NUCLEOTIDE SEQUENCE</scope>
</reference>
<dbReference type="OrthoDB" id="10418763at2759"/>
<evidence type="ECO:0000313" key="4">
    <source>
        <dbReference type="Proteomes" id="UP000601435"/>
    </source>
</evidence>
<keyword evidence="4" id="KW-1185">Reference proteome</keyword>
<comment type="caution">
    <text evidence="3">The sequence shown here is derived from an EMBL/GenBank/DDBJ whole genome shotgun (WGS) entry which is preliminary data.</text>
</comment>
<organism evidence="3 4">
    <name type="scientific">Symbiodinium necroappetens</name>
    <dbReference type="NCBI Taxonomy" id="1628268"/>
    <lineage>
        <taxon>Eukaryota</taxon>
        <taxon>Sar</taxon>
        <taxon>Alveolata</taxon>
        <taxon>Dinophyceae</taxon>
        <taxon>Suessiales</taxon>
        <taxon>Symbiodiniaceae</taxon>
        <taxon>Symbiodinium</taxon>
    </lineage>
</organism>
<sequence length="314" mass="33398">MRNGATMPPFAVWCLALVTVLLPEASGDAREAHHRPQMRREPLQHSMAPEPGEAELSRPPKKPTQPCSYPPDLPLILALGTLTSGAGLIGTKAQDLPCAVEVPRSASVGSRGDIFVQDEDDDGVCKSLCHAVDAPWQIKLSSASRVRVSASSAFYETLDDGSRRPCSLQAAGASLSDPEAQNCGVDSKQICHKGSPLCQEDAPSSHGPLEEICNLCSGGGEFLPEATAFMEDGKPFSCQFALDQIRAGGSRLTCQEAAEEYADCCARSGNDGKSGPSDRTDNWSCELCAGFGDLNSVLTVEMTVHRLHRSVLLD</sequence>
<dbReference type="AlphaFoldDB" id="A0A813C6E1"/>
<feature type="signal peptide" evidence="2">
    <location>
        <begin position="1"/>
        <end position="29"/>
    </location>
</feature>
<dbReference type="Proteomes" id="UP000601435">
    <property type="component" value="Unassembled WGS sequence"/>
</dbReference>
<accession>A0A813C6E1</accession>
<feature type="region of interest" description="Disordered" evidence="1">
    <location>
        <begin position="28"/>
        <end position="67"/>
    </location>
</feature>
<gene>
    <name evidence="3" type="ORF">SNEC2469_LOCUS33268</name>
</gene>
<evidence type="ECO:0000256" key="1">
    <source>
        <dbReference type="SAM" id="MobiDB-lite"/>
    </source>
</evidence>
<feature type="chain" id="PRO_5032501494" evidence="2">
    <location>
        <begin position="30"/>
        <end position="314"/>
    </location>
</feature>
<name>A0A813C6E1_9DINO</name>